<organism evidence="2 3">
    <name type="scientific">Dyadobacter frigoris</name>
    <dbReference type="NCBI Taxonomy" id="2576211"/>
    <lineage>
        <taxon>Bacteria</taxon>
        <taxon>Pseudomonadati</taxon>
        <taxon>Bacteroidota</taxon>
        <taxon>Cytophagia</taxon>
        <taxon>Cytophagales</taxon>
        <taxon>Spirosomataceae</taxon>
        <taxon>Dyadobacter</taxon>
    </lineage>
</organism>
<dbReference type="NCBIfam" id="TIGR01550">
    <property type="entry name" value="DOC_P1"/>
    <property type="match status" value="1"/>
</dbReference>
<dbReference type="Pfam" id="PF02661">
    <property type="entry name" value="Fic"/>
    <property type="match status" value="1"/>
</dbReference>
<dbReference type="PROSITE" id="PS51459">
    <property type="entry name" value="FIDO"/>
    <property type="match status" value="1"/>
</dbReference>
<protein>
    <submittedName>
        <fullName evidence="2">Type II toxin-antitoxin system death-on-curing family toxin</fullName>
    </submittedName>
</protein>
<dbReference type="PANTHER" id="PTHR39426">
    <property type="entry name" value="HOMOLOGY TO DEATH-ON-CURING PROTEIN OF PHAGE P1"/>
    <property type="match status" value="1"/>
</dbReference>
<dbReference type="Gene3D" id="1.20.120.1870">
    <property type="entry name" value="Fic/DOC protein, Fido domain"/>
    <property type="match status" value="1"/>
</dbReference>
<name>A0A4U6D8N1_9BACT</name>
<evidence type="ECO:0000313" key="3">
    <source>
        <dbReference type="Proteomes" id="UP000304900"/>
    </source>
</evidence>
<keyword evidence="3" id="KW-1185">Reference proteome</keyword>
<dbReference type="PANTHER" id="PTHR39426:SF1">
    <property type="entry name" value="HOMOLOGY TO DEATH-ON-CURING PROTEIN OF PHAGE P1"/>
    <property type="match status" value="1"/>
</dbReference>
<evidence type="ECO:0000313" key="2">
    <source>
        <dbReference type="EMBL" id="TKT92458.1"/>
    </source>
</evidence>
<accession>A0A4U6D8N1</accession>
<dbReference type="OrthoDB" id="9802752at2"/>
<gene>
    <name evidence="2" type="ORF">FDK13_10845</name>
</gene>
<dbReference type="EMBL" id="SZVO01000004">
    <property type="protein sequence ID" value="TKT92458.1"/>
    <property type="molecule type" value="Genomic_DNA"/>
</dbReference>
<proteinExistence type="predicted"/>
<dbReference type="InterPro" id="IPR006440">
    <property type="entry name" value="Doc"/>
</dbReference>
<dbReference type="InterPro" id="IPR003812">
    <property type="entry name" value="Fido"/>
</dbReference>
<reference evidence="2 3" key="1">
    <citation type="submission" date="2019-05" db="EMBL/GenBank/DDBJ databases">
        <title>Dyadobacter AR-3-8 sp. nov., isolated from arctic soil.</title>
        <authorList>
            <person name="Chaudhary D.K."/>
        </authorList>
    </citation>
    <scope>NUCLEOTIDE SEQUENCE [LARGE SCALE GENOMIC DNA]</scope>
    <source>
        <strain evidence="2 3">AR-3-8</strain>
    </source>
</reference>
<dbReference type="AlphaFoldDB" id="A0A4U6D8N1"/>
<feature type="domain" description="Fido" evidence="1">
    <location>
        <begin position="70"/>
        <end position="210"/>
    </location>
</feature>
<dbReference type="Proteomes" id="UP000304900">
    <property type="component" value="Unassembled WGS sequence"/>
</dbReference>
<dbReference type="InterPro" id="IPR053737">
    <property type="entry name" value="Type_II_TA_Toxin"/>
</dbReference>
<comment type="caution">
    <text evidence="2">The sequence shown here is derived from an EMBL/GenBank/DDBJ whole genome shotgun (WGS) entry which is preliminary data.</text>
</comment>
<sequence length="216" mass="24219">MLIPNSGYLIQGYAINEKRLAQKQQQVQTLKDGIRILSRAIETKIGDSDTAWLDQFAKGLELLDDYDHENLDQKGRNTHQATYPELSAYQNIIEAMRSDFESSVFGKEKDDSFQSSIAQISKGFGDIDFYPSIEEKAATLLYLIIKNHSFVDANKRIAAACFLLFLEVNGLLKSKEGDFLISNEALASLTLFAAASKPEEMDTVKKLIVSVLNRDQ</sequence>
<dbReference type="GO" id="GO:0016301">
    <property type="term" value="F:kinase activity"/>
    <property type="evidence" value="ECO:0007669"/>
    <property type="project" value="InterPro"/>
</dbReference>
<evidence type="ECO:0000259" key="1">
    <source>
        <dbReference type="PROSITE" id="PS51459"/>
    </source>
</evidence>